<dbReference type="PROSITE" id="PS50113">
    <property type="entry name" value="PAC"/>
    <property type="match status" value="1"/>
</dbReference>
<feature type="domain" description="Histidine kinase" evidence="11">
    <location>
        <begin position="811"/>
        <end position="1024"/>
    </location>
</feature>
<reference evidence="14 15" key="1">
    <citation type="submission" date="2012-02" db="EMBL/GenBank/DDBJ databases">
        <title>Shotgun genome sequence of Phaeospirillum photometricum DSM 122.</title>
        <authorList>
            <person name="Duquesne K."/>
            <person name="Sturgis J."/>
        </authorList>
    </citation>
    <scope>NUCLEOTIDE SEQUENCE [LARGE SCALE GENOMIC DNA]</scope>
    <source>
        <strain evidence="15">DSM122</strain>
    </source>
</reference>
<dbReference type="SMART" id="SM00387">
    <property type="entry name" value="HATPase_c"/>
    <property type="match status" value="1"/>
</dbReference>
<dbReference type="SMART" id="SM00388">
    <property type="entry name" value="HisKA"/>
    <property type="match status" value="1"/>
</dbReference>
<keyword evidence="3" id="KW-0597">Phosphoprotein</keyword>
<evidence type="ECO:0000256" key="2">
    <source>
        <dbReference type="ARBA" id="ARBA00012438"/>
    </source>
</evidence>
<evidence type="ECO:0000256" key="10">
    <source>
        <dbReference type="SAM" id="Phobius"/>
    </source>
</evidence>
<dbReference type="HOGENOM" id="CLU_293705_0_0_5"/>
<dbReference type="GO" id="GO:0005524">
    <property type="term" value="F:ATP binding"/>
    <property type="evidence" value="ECO:0007669"/>
    <property type="project" value="UniProtKB-KW"/>
</dbReference>
<proteinExistence type="predicted"/>
<dbReference type="EMBL" id="HE663493">
    <property type="protein sequence ID" value="CCG08892.1"/>
    <property type="molecule type" value="Genomic_DNA"/>
</dbReference>
<dbReference type="InterPro" id="IPR003661">
    <property type="entry name" value="HisK_dim/P_dom"/>
</dbReference>
<dbReference type="SMART" id="SM00091">
    <property type="entry name" value="PAS"/>
    <property type="match status" value="1"/>
</dbReference>
<organism evidence="14 15">
    <name type="scientific">Pararhodospirillum photometricum DSM 122</name>
    <dbReference type="NCBI Taxonomy" id="1150469"/>
    <lineage>
        <taxon>Bacteria</taxon>
        <taxon>Pseudomonadati</taxon>
        <taxon>Pseudomonadota</taxon>
        <taxon>Alphaproteobacteria</taxon>
        <taxon>Rhodospirillales</taxon>
        <taxon>Rhodospirillaceae</taxon>
        <taxon>Pararhodospirillum</taxon>
    </lineage>
</organism>
<dbReference type="CDD" id="cd00082">
    <property type="entry name" value="HisKA"/>
    <property type="match status" value="1"/>
</dbReference>
<dbReference type="InterPro" id="IPR005467">
    <property type="entry name" value="His_kinase_dom"/>
</dbReference>
<dbReference type="Pfam" id="PF00989">
    <property type="entry name" value="PAS"/>
    <property type="match status" value="1"/>
</dbReference>
<dbReference type="InterPro" id="IPR001610">
    <property type="entry name" value="PAC"/>
</dbReference>
<keyword evidence="5" id="KW-0547">Nucleotide-binding</keyword>
<evidence type="ECO:0000256" key="9">
    <source>
        <dbReference type="SAM" id="MobiDB-lite"/>
    </source>
</evidence>
<dbReference type="STRING" id="1150469.RSPPHO_02266"/>
<dbReference type="SUPFAM" id="SSF55785">
    <property type="entry name" value="PYP-like sensor domain (PAS domain)"/>
    <property type="match status" value="1"/>
</dbReference>
<name>H6SLM7_PARPM</name>
<dbReference type="eggNOG" id="COG4191">
    <property type="taxonomic scope" value="Bacteria"/>
</dbReference>
<dbReference type="SUPFAM" id="SSF55874">
    <property type="entry name" value="ATPase domain of HSP90 chaperone/DNA topoisomerase II/histidine kinase"/>
    <property type="match status" value="1"/>
</dbReference>
<feature type="compositionally biased region" description="Polar residues" evidence="9">
    <location>
        <begin position="362"/>
        <end position="374"/>
    </location>
</feature>
<dbReference type="InterPro" id="IPR036890">
    <property type="entry name" value="HATPase_C_sf"/>
</dbReference>
<dbReference type="PATRIC" id="fig|1150469.3.peg.2550"/>
<evidence type="ECO:0000259" key="11">
    <source>
        <dbReference type="PROSITE" id="PS50109"/>
    </source>
</evidence>
<keyword evidence="10" id="KW-0472">Membrane</keyword>
<evidence type="ECO:0000256" key="7">
    <source>
        <dbReference type="ARBA" id="ARBA00022840"/>
    </source>
</evidence>
<evidence type="ECO:0000259" key="12">
    <source>
        <dbReference type="PROSITE" id="PS50112"/>
    </source>
</evidence>
<dbReference type="SMART" id="SM00086">
    <property type="entry name" value="PAC"/>
    <property type="match status" value="1"/>
</dbReference>
<accession>H6SLM7</accession>
<evidence type="ECO:0000256" key="6">
    <source>
        <dbReference type="ARBA" id="ARBA00022777"/>
    </source>
</evidence>
<keyword evidence="10" id="KW-1133">Transmembrane helix</keyword>
<feature type="compositionally biased region" description="Basic residues" evidence="9">
    <location>
        <begin position="288"/>
        <end position="298"/>
    </location>
</feature>
<feature type="domain" description="PAS" evidence="12">
    <location>
        <begin position="663"/>
        <end position="735"/>
    </location>
</feature>
<feature type="transmembrane region" description="Helical" evidence="10">
    <location>
        <begin position="626"/>
        <end position="648"/>
    </location>
</feature>
<comment type="catalytic activity">
    <reaction evidence="1">
        <text>ATP + protein L-histidine = ADP + protein N-phospho-L-histidine.</text>
        <dbReference type="EC" id="2.7.13.3"/>
    </reaction>
</comment>
<dbReference type="InterPro" id="IPR004358">
    <property type="entry name" value="Sig_transdc_His_kin-like_C"/>
</dbReference>
<keyword evidence="10" id="KW-0812">Transmembrane</keyword>
<feature type="region of interest" description="Disordered" evidence="9">
    <location>
        <begin position="356"/>
        <end position="392"/>
    </location>
</feature>
<gene>
    <name evidence="14" type="ORF">RSPPHO_02266</name>
</gene>
<dbReference type="NCBIfam" id="TIGR00229">
    <property type="entry name" value="sensory_box"/>
    <property type="match status" value="1"/>
</dbReference>
<keyword evidence="4 14" id="KW-0808">Transferase</keyword>
<dbReference type="GO" id="GO:0000155">
    <property type="term" value="F:phosphorelay sensor kinase activity"/>
    <property type="evidence" value="ECO:0007669"/>
    <property type="project" value="InterPro"/>
</dbReference>
<dbReference type="KEGG" id="rpm:RSPPHO_02266"/>
<evidence type="ECO:0000259" key="13">
    <source>
        <dbReference type="PROSITE" id="PS50113"/>
    </source>
</evidence>
<evidence type="ECO:0000256" key="5">
    <source>
        <dbReference type="ARBA" id="ARBA00022741"/>
    </source>
</evidence>
<dbReference type="Pfam" id="PF02518">
    <property type="entry name" value="HATPase_c"/>
    <property type="match status" value="1"/>
</dbReference>
<dbReference type="PROSITE" id="PS50112">
    <property type="entry name" value="PAS"/>
    <property type="match status" value="1"/>
</dbReference>
<feature type="domain" description="PAC" evidence="13">
    <location>
        <begin position="739"/>
        <end position="791"/>
    </location>
</feature>
<dbReference type="Gene3D" id="3.30.450.20">
    <property type="entry name" value="PAS domain"/>
    <property type="match status" value="1"/>
</dbReference>
<dbReference type="EC" id="2.7.13.3" evidence="2"/>
<keyword evidence="15" id="KW-1185">Reference proteome</keyword>
<dbReference type="Pfam" id="PF00512">
    <property type="entry name" value="HisKA"/>
    <property type="match status" value="1"/>
</dbReference>
<keyword evidence="6" id="KW-0418">Kinase</keyword>
<dbReference type="Proteomes" id="UP000033220">
    <property type="component" value="Chromosome DSM 122"/>
</dbReference>
<evidence type="ECO:0000256" key="1">
    <source>
        <dbReference type="ARBA" id="ARBA00000085"/>
    </source>
</evidence>
<dbReference type="Gene3D" id="3.30.565.10">
    <property type="entry name" value="Histidine kinase-like ATPase, C-terminal domain"/>
    <property type="match status" value="1"/>
</dbReference>
<dbReference type="InterPro" id="IPR000014">
    <property type="entry name" value="PAS"/>
</dbReference>
<dbReference type="InterPro" id="IPR003594">
    <property type="entry name" value="HATPase_dom"/>
</dbReference>
<dbReference type="PRINTS" id="PR00344">
    <property type="entry name" value="BCTRLSENSOR"/>
</dbReference>
<feature type="transmembrane region" description="Helical" evidence="10">
    <location>
        <begin position="400"/>
        <end position="422"/>
    </location>
</feature>
<dbReference type="PANTHER" id="PTHR43065">
    <property type="entry name" value="SENSOR HISTIDINE KINASE"/>
    <property type="match status" value="1"/>
</dbReference>
<evidence type="ECO:0000256" key="8">
    <source>
        <dbReference type="ARBA" id="ARBA00023012"/>
    </source>
</evidence>
<dbReference type="SUPFAM" id="SSF47384">
    <property type="entry name" value="Homodimeric domain of signal transducing histidine kinase"/>
    <property type="match status" value="1"/>
</dbReference>
<evidence type="ECO:0000313" key="15">
    <source>
        <dbReference type="Proteomes" id="UP000033220"/>
    </source>
</evidence>
<evidence type="ECO:0000256" key="4">
    <source>
        <dbReference type="ARBA" id="ARBA00022679"/>
    </source>
</evidence>
<evidence type="ECO:0000313" key="14">
    <source>
        <dbReference type="EMBL" id="CCG08892.1"/>
    </source>
</evidence>
<feature type="region of interest" description="Disordered" evidence="9">
    <location>
        <begin position="288"/>
        <end position="328"/>
    </location>
</feature>
<protein>
    <recommendedName>
        <fullName evidence="2">histidine kinase</fullName>
        <ecNumber evidence="2">2.7.13.3</ecNumber>
    </recommendedName>
</protein>
<dbReference type="PROSITE" id="PS50109">
    <property type="entry name" value="HIS_KIN"/>
    <property type="match status" value="1"/>
</dbReference>
<dbReference type="Gene3D" id="1.10.287.130">
    <property type="match status" value="1"/>
</dbReference>
<sequence>MHGPQGLDPLGALVGVQLVKLGLAGRLHGRERAFVFFLGDGVGIDRGFGHGLLQLAPDRRIQAIPERLVDDHRIAQVAVVGDRGVLLHFVHLLGEHIGGRVFGAVHHAGLQGLIDFREGHHLGHRAQGLHLRFQDLGRLNAHLEAQEIVGGMQGGVGGHHLEAVVPVGQALDALGLQPGQEALADLAVGDLAQVVVVFHQVGQVKQLELLNTERPKLGQRGRQHLHRAELEGFHLLLVLVELGVGVDLNLDRPCGVAFRQFLELLGALALGGIGGHNVAELDHNRLGQGRHRGQHRGRQGQSGNASQPGKGTACQHESPPPVPALLQAGDWAPSRGGWRFLASAPPLRYCGFPLPSGRKTPLQDTPSKKVTSLTLARPPLTPGPWTQEDRPPRGPRFDPLSLVPLIAIVALVAGVGALVWVVNRGEEEQARVKLATDALWVEQTLRFQLGIHEDMLVRLALEAAGGAPAATLDARTRLHIANNPELLSVAWHDATGRLRRALPGGHTPGDPALAALLSGRAAQTSRIVYGAISETGLVSLGLPLGDGTGSLMATMSLPLLLERHIPWWIAEQYGVRLLDARERALAERQRLKPPPGAPSHLISFDPPLHGTALRITAYVTPTGFRVVLLLGTIAALAVFAILALYVLFRTAERRRMAELRLRGEIAFRRSMEESLTVGLRAKDHAGRILYVNAAFCNLVGWNAEDLVGRMAPMPYWDPQRLDETQTRQRQLAAGGAVGQSFETRFRHRDGHLIEVQVFEAPLIDARGTHQGWMGSVIDITEAKRAARRARAQDEALARTGRLVMLGEMASTLAHELNQPLSAIASYAAGMLNLMHHGSADPALLQEVTGKLAKQAGRAGQIIHHIQDLVKKREPRFAPTRLDDVVLETVGFLAADAREHRIRLLATVSPLPPVHADRILLEQVLINLIRNGMEAMSERRSGDAVIIRLMAEDTQAIIEVADQGSGIPPDIAERLFDAFATTKPQGMGMGLKICRTLVELHRGQLSHYPAEGGGTVFRVALPFPDILDTAPGSAA</sequence>
<dbReference type="InterPro" id="IPR013767">
    <property type="entry name" value="PAS_fold"/>
</dbReference>
<dbReference type="PANTHER" id="PTHR43065:SF10">
    <property type="entry name" value="PEROXIDE STRESS-ACTIVATED HISTIDINE KINASE MAK3"/>
    <property type="match status" value="1"/>
</dbReference>
<dbReference type="InterPro" id="IPR036097">
    <property type="entry name" value="HisK_dim/P_sf"/>
</dbReference>
<keyword evidence="7" id="KW-0067">ATP-binding</keyword>
<dbReference type="CDD" id="cd00130">
    <property type="entry name" value="PAS"/>
    <property type="match status" value="1"/>
</dbReference>
<dbReference type="InterPro" id="IPR000700">
    <property type="entry name" value="PAS-assoc_C"/>
</dbReference>
<evidence type="ECO:0000256" key="3">
    <source>
        <dbReference type="ARBA" id="ARBA00022553"/>
    </source>
</evidence>
<keyword evidence="8" id="KW-0902">Two-component regulatory system</keyword>
<dbReference type="GO" id="GO:0006355">
    <property type="term" value="P:regulation of DNA-templated transcription"/>
    <property type="evidence" value="ECO:0007669"/>
    <property type="project" value="InterPro"/>
</dbReference>
<dbReference type="InterPro" id="IPR035965">
    <property type="entry name" value="PAS-like_dom_sf"/>
</dbReference>
<dbReference type="AlphaFoldDB" id="H6SLM7"/>